<proteinExistence type="predicted"/>
<name>A0A0F8YVL5_9ZZZZ</name>
<evidence type="ECO:0000313" key="1">
    <source>
        <dbReference type="EMBL" id="KKK85477.1"/>
    </source>
</evidence>
<dbReference type="AlphaFoldDB" id="A0A0F8YVL5"/>
<comment type="caution">
    <text evidence="1">The sequence shown here is derived from an EMBL/GenBank/DDBJ whole genome shotgun (WGS) entry which is preliminary data.</text>
</comment>
<gene>
    <name evidence="1" type="ORF">LCGC14_2772910</name>
</gene>
<protein>
    <recommendedName>
        <fullName evidence="2">Lipoprotein</fullName>
    </recommendedName>
</protein>
<accession>A0A0F8YVL5</accession>
<dbReference type="PROSITE" id="PS51257">
    <property type="entry name" value="PROKAR_LIPOPROTEIN"/>
    <property type="match status" value="1"/>
</dbReference>
<dbReference type="EMBL" id="LAZR01051291">
    <property type="protein sequence ID" value="KKK85477.1"/>
    <property type="molecule type" value="Genomic_DNA"/>
</dbReference>
<evidence type="ECO:0008006" key="2">
    <source>
        <dbReference type="Google" id="ProtNLM"/>
    </source>
</evidence>
<reference evidence="1" key="1">
    <citation type="journal article" date="2015" name="Nature">
        <title>Complex archaea that bridge the gap between prokaryotes and eukaryotes.</title>
        <authorList>
            <person name="Spang A."/>
            <person name="Saw J.H."/>
            <person name="Jorgensen S.L."/>
            <person name="Zaremba-Niedzwiedzka K."/>
            <person name="Martijn J."/>
            <person name="Lind A.E."/>
            <person name="van Eijk R."/>
            <person name="Schleper C."/>
            <person name="Guy L."/>
            <person name="Ettema T.J."/>
        </authorList>
    </citation>
    <scope>NUCLEOTIDE SEQUENCE</scope>
</reference>
<organism evidence="1">
    <name type="scientific">marine sediment metagenome</name>
    <dbReference type="NCBI Taxonomy" id="412755"/>
    <lineage>
        <taxon>unclassified sequences</taxon>
        <taxon>metagenomes</taxon>
        <taxon>ecological metagenomes</taxon>
    </lineage>
</organism>
<sequence length="117" mass="14542">MIKYKITVLMILTLLITGCEYQEYEYRVEQDANFMQWMQAQDWYRSTPEPRTYRNLTGASSADNWFSAMRQRHRDEDLQRERQRFESRERQLDRIYNYNNCPSYRPYAPYLNPYYPH</sequence>